<reference evidence="2" key="1">
    <citation type="submission" date="2023-07" db="EMBL/GenBank/DDBJ databases">
        <title>30 novel species of actinomycetes from the DSMZ collection.</title>
        <authorList>
            <person name="Nouioui I."/>
        </authorList>
    </citation>
    <scope>NUCLEOTIDE SEQUENCE [LARGE SCALE GENOMIC DNA]</scope>
    <source>
        <strain evidence="2">DSM 41979</strain>
    </source>
</reference>
<comment type="caution">
    <text evidence="1">The sequence shown here is derived from an EMBL/GenBank/DDBJ whole genome shotgun (WGS) entry which is preliminary data.</text>
</comment>
<dbReference type="InterPro" id="IPR014710">
    <property type="entry name" value="RmlC-like_jellyroll"/>
</dbReference>
<dbReference type="Gene3D" id="2.60.120.10">
    <property type="entry name" value="Jelly Rolls"/>
    <property type="match status" value="1"/>
</dbReference>
<keyword evidence="2" id="KW-1185">Reference proteome</keyword>
<dbReference type="SUPFAM" id="SSF51182">
    <property type="entry name" value="RmlC-like cupins"/>
    <property type="match status" value="1"/>
</dbReference>
<dbReference type="RefSeq" id="WP_010265542.1">
    <property type="nucleotide sequence ID" value="NZ_JAVRET010000155.1"/>
</dbReference>
<evidence type="ECO:0008006" key="3">
    <source>
        <dbReference type="Google" id="ProtNLM"/>
    </source>
</evidence>
<dbReference type="EMBL" id="JAVRET010000155">
    <property type="protein sequence ID" value="MDT0413576.1"/>
    <property type="molecule type" value="Genomic_DNA"/>
</dbReference>
<sequence>MTEPAPAPAPLPAPGPAPRLLADFDAVLREAPGEARGALWRLTEEGRQLDANLVRLGPGEAVGAHREDALDVLLLVVAGTGSAGGTEVRPGSAVWLPRGATRELRAGAHGLAYVTAHRRRAGLTITGRHAEPGGGEPACLLPLVCPECGRVSADTHPVFCSQCGERWPTD</sequence>
<dbReference type="InterPro" id="IPR011051">
    <property type="entry name" value="RmlC_Cupin_sf"/>
</dbReference>
<dbReference type="Proteomes" id="UP001183610">
    <property type="component" value="Unassembled WGS sequence"/>
</dbReference>
<organism evidence="1 2">
    <name type="scientific">Streptomyces evansiae</name>
    <dbReference type="NCBI Taxonomy" id="3075535"/>
    <lineage>
        <taxon>Bacteria</taxon>
        <taxon>Bacillati</taxon>
        <taxon>Actinomycetota</taxon>
        <taxon>Actinomycetes</taxon>
        <taxon>Kitasatosporales</taxon>
        <taxon>Streptomycetaceae</taxon>
        <taxon>Streptomyces</taxon>
    </lineage>
</organism>
<gene>
    <name evidence="1" type="ORF">RM698_31665</name>
</gene>
<proteinExistence type="predicted"/>
<protein>
    <recommendedName>
        <fullName evidence="3">Cupin domain-containing protein</fullName>
    </recommendedName>
</protein>
<name>A0ABU2RA50_9ACTN</name>
<accession>A0ABU2RA50</accession>
<evidence type="ECO:0000313" key="1">
    <source>
        <dbReference type="EMBL" id="MDT0413576.1"/>
    </source>
</evidence>
<evidence type="ECO:0000313" key="2">
    <source>
        <dbReference type="Proteomes" id="UP001183610"/>
    </source>
</evidence>